<reference evidence="12 13" key="1">
    <citation type="submission" date="2022-03" db="EMBL/GenBank/DDBJ databases">
        <title>Pseudonocardia alaer sp. nov., a novel actinomycete isolated from reed forest soil.</title>
        <authorList>
            <person name="Wang L."/>
        </authorList>
    </citation>
    <scope>NUCLEOTIDE SEQUENCE [LARGE SCALE GENOMIC DNA]</scope>
    <source>
        <strain evidence="12 13">Y-16303</strain>
    </source>
</reference>
<gene>
    <name evidence="12" type="ORF">MMF94_23960</name>
</gene>
<evidence type="ECO:0000256" key="9">
    <source>
        <dbReference type="SAM" id="Phobius"/>
    </source>
</evidence>
<feature type="transmembrane region" description="Helical" evidence="9">
    <location>
        <begin position="50"/>
        <end position="77"/>
    </location>
</feature>
<dbReference type="PANTHER" id="PTHR24421:SF10">
    <property type="entry name" value="NITRATE_NITRITE SENSOR PROTEIN NARQ"/>
    <property type="match status" value="1"/>
</dbReference>
<dbReference type="Gene3D" id="1.20.5.1930">
    <property type="match status" value="1"/>
</dbReference>
<dbReference type="InterPro" id="IPR011712">
    <property type="entry name" value="Sig_transdc_His_kin_sub3_dim/P"/>
</dbReference>
<comment type="caution">
    <text evidence="12">The sequence shown here is derived from an EMBL/GenBank/DDBJ whole genome shotgun (WGS) entry which is preliminary data.</text>
</comment>
<dbReference type="InterPro" id="IPR036890">
    <property type="entry name" value="HATPase_C_sf"/>
</dbReference>
<evidence type="ECO:0000256" key="4">
    <source>
        <dbReference type="ARBA" id="ARBA00022679"/>
    </source>
</evidence>
<evidence type="ECO:0000256" key="7">
    <source>
        <dbReference type="ARBA" id="ARBA00022840"/>
    </source>
</evidence>
<feature type="transmembrane region" description="Helical" evidence="9">
    <location>
        <begin position="178"/>
        <end position="198"/>
    </location>
</feature>
<evidence type="ECO:0000256" key="2">
    <source>
        <dbReference type="ARBA" id="ARBA00012438"/>
    </source>
</evidence>
<name>A0ABS9TJN3_9PSEU</name>
<dbReference type="CDD" id="cd16917">
    <property type="entry name" value="HATPase_UhpB-NarQ-NarX-like"/>
    <property type="match status" value="1"/>
</dbReference>
<protein>
    <recommendedName>
        <fullName evidence="2">histidine kinase</fullName>
        <ecNumber evidence="2">2.7.13.3</ecNumber>
    </recommendedName>
</protein>
<evidence type="ECO:0000259" key="11">
    <source>
        <dbReference type="Pfam" id="PF13796"/>
    </source>
</evidence>
<evidence type="ECO:0000256" key="3">
    <source>
        <dbReference type="ARBA" id="ARBA00022553"/>
    </source>
</evidence>
<feature type="domain" description="Signal transduction histidine kinase subgroup 3 dimerisation and phosphoacceptor" evidence="10">
    <location>
        <begin position="238"/>
        <end position="305"/>
    </location>
</feature>
<keyword evidence="8" id="KW-0902">Two-component regulatory system</keyword>
<keyword evidence="9" id="KW-1133">Transmembrane helix</keyword>
<keyword evidence="4" id="KW-0808">Transferase</keyword>
<evidence type="ECO:0000313" key="13">
    <source>
        <dbReference type="Proteomes" id="UP001299970"/>
    </source>
</evidence>
<feature type="transmembrane region" description="Helical" evidence="9">
    <location>
        <begin position="125"/>
        <end position="158"/>
    </location>
</feature>
<proteinExistence type="predicted"/>
<evidence type="ECO:0000313" key="12">
    <source>
        <dbReference type="EMBL" id="MCH6168760.1"/>
    </source>
</evidence>
<dbReference type="Pfam" id="PF07730">
    <property type="entry name" value="HisKA_3"/>
    <property type="match status" value="1"/>
</dbReference>
<dbReference type="InterPro" id="IPR025828">
    <property type="entry name" value="Put_sensor_dom"/>
</dbReference>
<evidence type="ECO:0000256" key="6">
    <source>
        <dbReference type="ARBA" id="ARBA00022777"/>
    </source>
</evidence>
<dbReference type="Pfam" id="PF13796">
    <property type="entry name" value="Sensor"/>
    <property type="match status" value="1"/>
</dbReference>
<dbReference type="EC" id="2.7.13.3" evidence="2"/>
<sequence>MVTISSTVSGARPDPLRALLAPSTWLGAAHLLLDGVAGMAYAFVLLTGLFFTVLLLPFALLGLPVWIVTAWVSVGLARIERARLRLLLGVRIHPQPMPPGDRNPLRYGGILWRDPGVRRRGVYQLVALPLGLLTSGIVYVLLSGAVALLMMPLLPLLVPSEGTVLFGVPFTGTGSGRAMLAGLGLVLLLFAPAVVRGLTALDVSVARALLGPVPGALARRVDELERSRARVVDAGEAERRRLERDLHDGTQQQLVALGMTLGRAKARYKQDPGSIGELLDDAHQQAKDAVTDLRGLIRGLHPPVLTDRGLDAALSAVAARCPVPVDLTVALDERPNATVEAIGYFVVAEGLTNIARHSRAAHASVAVRREGSGSVWITISDDGVGGADPSRGTGLRGLADRVSGVDGQLRVDSPVGGPTVLTVELPCAGLAR</sequence>
<dbReference type="EMBL" id="JAKXMK010000021">
    <property type="protein sequence ID" value="MCH6168760.1"/>
    <property type="molecule type" value="Genomic_DNA"/>
</dbReference>
<keyword evidence="5" id="KW-0547">Nucleotide-binding</keyword>
<evidence type="ECO:0000256" key="8">
    <source>
        <dbReference type="ARBA" id="ARBA00023012"/>
    </source>
</evidence>
<evidence type="ECO:0000256" key="5">
    <source>
        <dbReference type="ARBA" id="ARBA00022741"/>
    </source>
</evidence>
<keyword evidence="6" id="KW-0418">Kinase</keyword>
<dbReference type="RefSeq" id="WP_241039408.1">
    <property type="nucleotide sequence ID" value="NZ_BAAAJF010000011.1"/>
</dbReference>
<dbReference type="SUPFAM" id="SSF55874">
    <property type="entry name" value="ATPase domain of HSP90 chaperone/DNA topoisomerase II/histidine kinase"/>
    <property type="match status" value="1"/>
</dbReference>
<keyword evidence="3" id="KW-0597">Phosphoprotein</keyword>
<feature type="transmembrane region" description="Helical" evidence="9">
    <location>
        <begin position="25"/>
        <end position="44"/>
    </location>
</feature>
<comment type="catalytic activity">
    <reaction evidence="1">
        <text>ATP + protein L-histidine = ADP + protein N-phospho-L-histidine.</text>
        <dbReference type="EC" id="2.7.13.3"/>
    </reaction>
</comment>
<keyword evidence="9" id="KW-0472">Membrane</keyword>
<evidence type="ECO:0000256" key="1">
    <source>
        <dbReference type="ARBA" id="ARBA00000085"/>
    </source>
</evidence>
<dbReference type="Proteomes" id="UP001299970">
    <property type="component" value="Unassembled WGS sequence"/>
</dbReference>
<keyword evidence="9" id="KW-0812">Transmembrane</keyword>
<keyword evidence="13" id="KW-1185">Reference proteome</keyword>
<dbReference type="PANTHER" id="PTHR24421">
    <property type="entry name" value="NITRATE/NITRITE SENSOR PROTEIN NARX-RELATED"/>
    <property type="match status" value="1"/>
</dbReference>
<dbReference type="InterPro" id="IPR050482">
    <property type="entry name" value="Sensor_HK_TwoCompSys"/>
</dbReference>
<keyword evidence="7" id="KW-0067">ATP-binding</keyword>
<accession>A0ABS9TJN3</accession>
<evidence type="ECO:0000259" key="10">
    <source>
        <dbReference type="Pfam" id="PF07730"/>
    </source>
</evidence>
<feature type="domain" description="Putative sensor" evidence="11">
    <location>
        <begin position="30"/>
        <end position="210"/>
    </location>
</feature>
<dbReference type="Gene3D" id="3.30.565.10">
    <property type="entry name" value="Histidine kinase-like ATPase, C-terminal domain"/>
    <property type="match status" value="1"/>
</dbReference>
<organism evidence="12 13">
    <name type="scientific">Pseudonocardia alaniniphila</name>
    <dbReference type="NCBI Taxonomy" id="75291"/>
    <lineage>
        <taxon>Bacteria</taxon>
        <taxon>Bacillati</taxon>
        <taxon>Actinomycetota</taxon>
        <taxon>Actinomycetes</taxon>
        <taxon>Pseudonocardiales</taxon>
        <taxon>Pseudonocardiaceae</taxon>
        <taxon>Pseudonocardia</taxon>
    </lineage>
</organism>